<dbReference type="Proteomes" id="UP000887565">
    <property type="component" value="Unplaced"/>
</dbReference>
<evidence type="ECO:0000256" key="1">
    <source>
        <dbReference type="SAM" id="MobiDB-lite"/>
    </source>
</evidence>
<accession>A0A915HPM5</accession>
<evidence type="ECO:0000313" key="2">
    <source>
        <dbReference type="Proteomes" id="UP000887565"/>
    </source>
</evidence>
<keyword evidence="2" id="KW-1185">Reference proteome</keyword>
<feature type="region of interest" description="Disordered" evidence="1">
    <location>
        <begin position="1"/>
        <end position="69"/>
    </location>
</feature>
<name>A0A915HPM5_ROMCU</name>
<evidence type="ECO:0000313" key="3">
    <source>
        <dbReference type="WBParaSite" id="nRc.2.0.1.t03679-RA"/>
    </source>
</evidence>
<protein>
    <submittedName>
        <fullName evidence="3">Uncharacterized protein</fullName>
    </submittedName>
</protein>
<reference evidence="3" key="1">
    <citation type="submission" date="2022-11" db="UniProtKB">
        <authorList>
            <consortium name="WormBaseParasite"/>
        </authorList>
    </citation>
    <scope>IDENTIFICATION</scope>
</reference>
<organism evidence="2 3">
    <name type="scientific">Romanomermis culicivorax</name>
    <name type="common">Nematode worm</name>
    <dbReference type="NCBI Taxonomy" id="13658"/>
    <lineage>
        <taxon>Eukaryota</taxon>
        <taxon>Metazoa</taxon>
        <taxon>Ecdysozoa</taxon>
        <taxon>Nematoda</taxon>
        <taxon>Enoplea</taxon>
        <taxon>Dorylaimia</taxon>
        <taxon>Mermithida</taxon>
        <taxon>Mermithoidea</taxon>
        <taxon>Mermithidae</taxon>
        <taxon>Romanomermis</taxon>
    </lineage>
</organism>
<sequence length="69" mass="7607">MTPSAPLRDAEDPFGHPGDSLFPHRISNASNFMHHQLPVTILPNEPQPKEDSPADNPMDLVTASHRTPE</sequence>
<proteinExistence type="predicted"/>
<dbReference type="WBParaSite" id="nRc.2.0.1.t03679-RA">
    <property type="protein sequence ID" value="nRc.2.0.1.t03679-RA"/>
    <property type="gene ID" value="nRc.2.0.1.g03679"/>
</dbReference>
<dbReference type="AlphaFoldDB" id="A0A915HPM5"/>